<dbReference type="InterPro" id="IPR051203">
    <property type="entry name" value="Polysaccharide_Synthase-Rel"/>
</dbReference>
<gene>
    <name evidence="4" type="ORF">H9C73_15625</name>
</gene>
<feature type="domain" description="Polysaccharide biosynthesis protein CapD-like" evidence="3">
    <location>
        <begin position="290"/>
        <end position="585"/>
    </location>
</feature>
<proteinExistence type="inferred from homology"/>
<comment type="caution">
    <text evidence="4">The sequence shown here is derived from an EMBL/GenBank/DDBJ whole genome shotgun (WGS) entry which is preliminary data.</text>
</comment>
<feature type="transmembrane region" description="Helical" evidence="2">
    <location>
        <begin position="83"/>
        <end position="107"/>
    </location>
</feature>
<dbReference type="RefSeq" id="WP_209288835.1">
    <property type="nucleotide sequence ID" value="NZ_JACVEW010000038.1"/>
</dbReference>
<reference evidence="4 5" key="1">
    <citation type="submission" date="2020-09" db="EMBL/GenBank/DDBJ databases">
        <authorList>
            <person name="Tanuku N.R.S."/>
        </authorList>
    </citation>
    <scope>NUCLEOTIDE SEQUENCE [LARGE SCALE GENOMIC DNA]</scope>
    <source>
        <strain evidence="4 5">AK62</strain>
    </source>
</reference>
<dbReference type="SUPFAM" id="SSF53335">
    <property type="entry name" value="S-adenosyl-L-methionine-dependent methyltransferases"/>
    <property type="match status" value="1"/>
</dbReference>
<name>A0ABS3ZEP8_9GAMM</name>
<evidence type="ECO:0000256" key="1">
    <source>
        <dbReference type="ARBA" id="ARBA00007430"/>
    </source>
</evidence>
<keyword evidence="2" id="KW-0812">Transmembrane</keyword>
<evidence type="ECO:0000256" key="2">
    <source>
        <dbReference type="SAM" id="Phobius"/>
    </source>
</evidence>
<accession>A0ABS3ZEP8</accession>
<dbReference type="SUPFAM" id="SSF51735">
    <property type="entry name" value="NAD(P)-binding Rossmann-fold domains"/>
    <property type="match status" value="1"/>
</dbReference>
<feature type="transmembrane region" description="Helical" evidence="2">
    <location>
        <begin position="51"/>
        <end position="71"/>
    </location>
</feature>
<dbReference type="Pfam" id="PF02719">
    <property type="entry name" value="Polysacc_synt_2"/>
    <property type="match status" value="1"/>
</dbReference>
<dbReference type="EMBL" id="JACVEW010000038">
    <property type="protein sequence ID" value="MBP0050154.1"/>
    <property type="molecule type" value="Genomic_DNA"/>
</dbReference>
<evidence type="ECO:0000313" key="5">
    <source>
        <dbReference type="Proteomes" id="UP000810171"/>
    </source>
</evidence>
<sequence length="645" mass="71477">MFSKLIDEFLHLSRRRKQAVLVASDIVMLFMACWMALALRLGEIWMPLQNYWLPCLLVPLISVPVMIRLGLYRAVIRYMSHTTIWVSVKAVTLSVLIWATVVMVLQVPVPRSVLFIYWFTAVSLVAGSRLYARWLIRHVLPGGQRRYQSARVVVLFGAGTAGAQLANALGNSPELQVVAFIDDDNQKQGTEIAGLRVYALDQLPSLIERYGIESVLLSISNLSRSARRQLLERISEYPVSVKVVPGVAELASGEVNVSDIRDIDVVDLLGRDAVEPNTTLLNACVEQKAVMVTGAGGSIGSELCRQILRLRPRCLILLEQSEYALYSIEQELRDQLERDALEVQLIAALANVQDRSSVQAFMQRYQVDTVYHAAAYKHVPMVEHNVIAGLHNNVMGTLHTAEAAIEAGVSHFVLVSTDKAVRPTNVMGASKRLAEMVLQALAEREQARAIRFAMVRFGNVLGSSGSVIPLFRKQIEQGGPVTVTHPDITRYFMTIPEAAALVIQAGSMASTGDVFVLDMGKPIKIADLACEMVRLAGLTVKDAEHPEGDIEIVYSGLRPGEKLYEELLIGDDVKGTDHPMIMRATEAMLPWDVLQTRLDQLEKYVKGWNYVAIRQLLLETVDGYQPEADIVDWLSTDQAPLTVVN</sequence>
<dbReference type="Proteomes" id="UP000810171">
    <property type="component" value="Unassembled WGS sequence"/>
</dbReference>
<dbReference type="PANTHER" id="PTHR43318">
    <property type="entry name" value="UDP-N-ACETYLGLUCOSAMINE 4,6-DEHYDRATASE"/>
    <property type="match status" value="1"/>
</dbReference>
<comment type="similarity">
    <text evidence="1">Belongs to the polysaccharide synthase family.</text>
</comment>
<keyword evidence="2" id="KW-0472">Membrane</keyword>
<feature type="transmembrane region" description="Helical" evidence="2">
    <location>
        <begin position="20"/>
        <end position="39"/>
    </location>
</feature>
<dbReference type="PANTHER" id="PTHR43318:SF1">
    <property type="entry name" value="POLYSACCHARIDE BIOSYNTHESIS PROTEIN EPSC-RELATED"/>
    <property type="match status" value="1"/>
</dbReference>
<keyword evidence="2" id="KW-1133">Transmembrane helix</keyword>
<feature type="transmembrane region" description="Helical" evidence="2">
    <location>
        <begin position="152"/>
        <end position="170"/>
    </location>
</feature>
<evidence type="ECO:0000259" key="3">
    <source>
        <dbReference type="Pfam" id="PF02719"/>
    </source>
</evidence>
<dbReference type="CDD" id="cd05237">
    <property type="entry name" value="UDP_invert_4-6DH_SDR_e"/>
    <property type="match status" value="1"/>
</dbReference>
<dbReference type="InterPro" id="IPR029063">
    <property type="entry name" value="SAM-dependent_MTases_sf"/>
</dbReference>
<dbReference type="Pfam" id="PF13727">
    <property type="entry name" value="CoA_binding_3"/>
    <property type="match status" value="1"/>
</dbReference>
<organism evidence="4 5">
    <name type="scientific">Marinobacterium alkalitolerans</name>
    <dbReference type="NCBI Taxonomy" id="1542925"/>
    <lineage>
        <taxon>Bacteria</taxon>
        <taxon>Pseudomonadati</taxon>
        <taxon>Pseudomonadota</taxon>
        <taxon>Gammaproteobacteria</taxon>
        <taxon>Oceanospirillales</taxon>
        <taxon>Oceanospirillaceae</taxon>
        <taxon>Marinobacterium</taxon>
    </lineage>
</organism>
<keyword evidence="5" id="KW-1185">Reference proteome</keyword>
<dbReference type="Gene3D" id="3.40.50.720">
    <property type="entry name" value="NAD(P)-binding Rossmann-like Domain"/>
    <property type="match status" value="2"/>
</dbReference>
<dbReference type="InterPro" id="IPR036291">
    <property type="entry name" value="NAD(P)-bd_dom_sf"/>
</dbReference>
<protein>
    <submittedName>
        <fullName evidence="4">Polysaccharide biosynthesis protein</fullName>
    </submittedName>
</protein>
<feature type="transmembrane region" description="Helical" evidence="2">
    <location>
        <begin position="113"/>
        <end position="132"/>
    </location>
</feature>
<dbReference type="InterPro" id="IPR003869">
    <property type="entry name" value="Polysac_CapD-like"/>
</dbReference>
<evidence type="ECO:0000313" key="4">
    <source>
        <dbReference type="EMBL" id="MBP0050154.1"/>
    </source>
</evidence>